<proteinExistence type="predicted"/>
<dbReference type="Proteomes" id="UP000322084">
    <property type="component" value="Unassembled WGS sequence"/>
</dbReference>
<sequence length="114" mass="12263">MKLITKDIEQKLLANGRNRGQDHPPVVKIFNPIGSATWLLSEIDPEAPDIAFGLADLGMGCPELGSVSLSQLQNFHNNLTGLGLERDLFFEASAPMSAYVAAAARAGYIVEHLS</sequence>
<dbReference type="EMBL" id="BKCL01000016">
    <property type="protein sequence ID" value="GEQ99273.1"/>
    <property type="molecule type" value="Genomic_DNA"/>
</dbReference>
<keyword evidence="1" id="KW-0378">Hydrolase</keyword>
<reference evidence="1 2" key="1">
    <citation type="submission" date="2019-09" db="EMBL/GenBank/DDBJ databases">
        <title>NBRP : Genome information of microbial organism related human and environment.</title>
        <authorList>
            <person name="Hattori M."/>
            <person name="Oshima K."/>
            <person name="Inaba H."/>
            <person name="Suda W."/>
            <person name="Sakamoto M."/>
            <person name="Iino T."/>
            <person name="Kitahara M."/>
            <person name="Oshida Y."/>
            <person name="Iida T."/>
            <person name="Kudo T."/>
            <person name="Itoh T."/>
            <person name="Ohkuma M."/>
        </authorList>
    </citation>
    <scope>NUCLEOTIDE SEQUENCE [LARGE SCALE GENOMIC DNA]</scope>
    <source>
        <strain evidence="1 2">Hi-2</strain>
    </source>
</reference>
<protein>
    <submittedName>
        <fullName evidence="1">Single-stranded DNA endonuclease</fullName>
    </submittedName>
</protein>
<dbReference type="InterPro" id="IPR021341">
    <property type="entry name" value="DUF2958"/>
</dbReference>
<dbReference type="Pfam" id="PF11171">
    <property type="entry name" value="DUF2958"/>
    <property type="match status" value="1"/>
</dbReference>
<gene>
    <name evidence="1" type="ORF">JCM17844_29100</name>
</gene>
<dbReference type="AlphaFoldDB" id="A0A5A7MVB3"/>
<evidence type="ECO:0000313" key="1">
    <source>
        <dbReference type="EMBL" id="GEQ99273.1"/>
    </source>
</evidence>
<keyword evidence="1" id="KW-0255">Endonuclease</keyword>
<accession>A0A5A7MVB3</accession>
<name>A0A5A7MVB3_9PROT</name>
<keyword evidence="1" id="KW-0540">Nuclease</keyword>
<dbReference type="GO" id="GO:0004519">
    <property type="term" value="F:endonuclease activity"/>
    <property type="evidence" value="ECO:0007669"/>
    <property type="project" value="UniProtKB-KW"/>
</dbReference>
<comment type="caution">
    <text evidence="1">The sequence shown here is derived from an EMBL/GenBank/DDBJ whole genome shotgun (WGS) entry which is preliminary data.</text>
</comment>
<evidence type="ECO:0000313" key="2">
    <source>
        <dbReference type="Proteomes" id="UP000322084"/>
    </source>
</evidence>
<organism evidence="1 2">
    <name type="scientific">Iodidimonas gelatinilytica</name>
    <dbReference type="NCBI Taxonomy" id="1236966"/>
    <lineage>
        <taxon>Bacteria</taxon>
        <taxon>Pseudomonadati</taxon>
        <taxon>Pseudomonadota</taxon>
        <taxon>Alphaproteobacteria</taxon>
        <taxon>Iodidimonadales</taxon>
        <taxon>Iodidimonadaceae</taxon>
        <taxon>Iodidimonas</taxon>
    </lineage>
</organism>
<dbReference type="RefSeq" id="WP_150001398.1">
    <property type="nucleotide sequence ID" value="NZ_BKCL01000016.1"/>
</dbReference>